<sequence length="146" mass="15681">MRLFPALLLAACFSLPVMADSLEAEPASSEAIQATPGQQPGIYRFGATYEFTNTANVDDCQQLCNTRSACLAWSYIAALDEGASRCELKRGVGKVERNPLATSGLSSRHEDRHQPVLEVQEELQGGSDFASPPSDKPEPLTAPDPS</sequence>
<dbReference type="Pfam" id="PF14295">
    <property type="entry name" value="PAN_4"/>
    <property type="match status" value="1"/>
</dbReference>
<accession>A0A170PTA1</accession>
<name>A0A170PTA1_9ZZZZ</name>
<feature type="region of interest" description="Disordered" evidence="1">
    <location>
        <begin position="98"/>
        <end position="146"/>
    </location>
</feature>
<dbReference type="Gene3D" id="3.50.4.10">
    <property type="entry name" value="Hepatocyte Growth Factor"/>
    <property type="match status" value="1"/>
</dbReference>
<organism evidence="3">
    <name type="scientific">hydrothermal vent metagenome</name>
    <dbReference type="NCBI Taxonomy" id="652676"/>
    <lineage>
        <taxon>unclassified sequences</taxon>
        <taxon>metagenomes</taxon>
        <taxon>ecological metagenomes</taxon>
    </lineage>
</organism>
<feature type="domain" description="Apple" evidence="2">
    <location>
        <begin position="45"/>
        <end position="89"/>
    </location>
</feature>
<reference evidence="3" key="1">
    <citation type="submission" date="2015-10" db="EMBL/GenBank/DDBJ databases">
        <authorList>
            <person name="Gilbert D.G."/>
        </authorList>
    </citation>
    <scope>NUCLEOTIDE SEQUENCE</scope>
</reference>
<proteinExistence type="predicted"/>
<evidence type="ECO:0000313" key="3">
    <source>
        <dbReference type="EMBL" id="CUS56156.1"/>
    </source>
</evidence>
<gene>
    <name evidence="3" type="ORF">MGWOODY_Hyp2614</name>
</gene>
<dbReference type="EMBL" id="CZQD01000018">
    <property type="protein sequence ID" value="CUS56156.1"/>
    <property type="molecule type" value="Genomic_DNA"/>
</dbReference>
<evidence type="ECO:0000256" key="1">
    <source>
        <dbReference type="SAM" id="MobiDB-lite"/>
    </source>
</evidence>
<evidence type="ECO:0000259" key="2">
    <source>
        <dbReference type="Pfam" id="PF14295"/>
    </source>
</evidence>
<dbReference type="AlphaFoldDB" id="A0A170PTA1"/>
<protein>
    <recommendedName>
        <fullName evidence="2">Apple domain-containing protein</fullName>
    </recommendedName>
</protein>
<dbReference type="InterPro" id="IPR003609">
    <property type="entry name" value="Pan_app"/>
</dbReference>